<evidence type="ECO:0000313" key="4">
    <source>
        <dbReference type="Proteomes" id="UP000183952"/>
    </source>
</evidence>
<name>A0A1M6L174_9CLOT</name>
<keyword evidence="4" id="KW-1185">Reference proteome</keyword>
<evidence type="ECO:0000256" key="2">
    <source>
        <dbReference type="SAM" id="MobiDB-lite"/>
    </source>
</evidence>
<dbReference type="InterPro" id="IPR025580">
    <property type="entry name" value="Gp46"/>
</dbReference>
<organism evidence="3 4">
    <name type="scientific">Hathewaya proteolytica DSM 3090</name>
    <dbReference type="NCBI Taxonomy" id="1121331"/>
    <lineage>
        <taxon>Bacteria</taxon>
        <taxon>Bacillati</taxon>
        <taxon>Bacillota</taxon>
        <taxon>Clostridia</taxon>
        <taxon>Eubacteriales</taxon>
        <taxon>Clostridiaceae</taxon>
        <taxon>Hathewaya</taxon>
    </lineage>
</organism>
<feature type="compositionally biased region" description="Low complexity" evidence="2">
    <location>
        <begin position="28"/>
        <end position="43"/>
    </location>
</feature>
<protein>
    <recommendedName>
        <fullName evidence="5">DUF4355 domain-containing protein</fullName>
    </recommendedName>
</protein>
<dbReference type="RefSeq" id="WP_072902145.1">
    <property type="nucleotide sequence ID" value="NZ_FRAD01000005.1"/>
</dbReference>
<reference evidence="3 4" key="1">
    <citation type="submission" date="2016-11" db="EMBL/GenBank/DDBJ databases">
        <authorList>
            <person name="Jaros S."/>
            <person name="Januszkiewicz K."/>
            <person name="Wedrychowicz H."/>
        </authorList>
    </citation>
    <scope>NUCLEOTIDE SEQUENCE [LARGE SCALE GENOMIC DNA]</scope>
    <source>
        <strain evidence="3 4">DSM 3090</strain>
    </source>
</reference>
<keyword evidence="1" id="KW-0175">Coiled coil</keyword>
<dbReference type="OrthoDB" id="1937011at2"/>
<evidence type="ECO:0000313" key="3">
    <source>
        <dbReference type="EMBL" id="SHJ64990.1"/>
    </source>
</evidence>
<dbReference type="Pfam" id="PF14265">
    <property type="entry name" value="DUF4355"/>
    <property type="match status" value="1"/>
</dbReference>
<dbReference type="AlphaFoldDB" id="A0A1M6L174"/>
<dbReference type="EMBL" id="FRAD01000005">
    <property type="protein sequence ID" value="SHJ64990.1"/>
    <property type="molecule type" value="Genomic_DNA"/>
</dbReference>
<accession>A0A1M6L174</accession>
<evidence type="ECO:0000256" key="1">
    <source>
        <dbReference type="SAM" id="Coils"/>
    </source>
</evidence>
<feature type="compositionally biased region" description="Low complexity" evidence="2">
    <location>
        <begin position="1"/>
        <end position="13"/>
    </location>
</feature>
<feature type="region of interest" description="Disordered" evidence="2">
    <location>
        <begin position="1"/>
        <end position="44"/>
    </location>
</feature>
<gene>
    <name evidence="3" type="ORF">SAMN02745248_00585</name>
</gene>
<proteinExistence type="predicted"/>
<dbReference type="Proteomes" id="UP000183952">
    <property type="component" value="Unassembled WGS sequence"/>
</dbReference>
<sequence>MDNIDTNIDTTNTQESSAVDSKATQEATNTNVGTNGTNVTNGTKDTQEKTITMTQEELDKIITKRLERERVKLETEKQEAEKLAKMSAEEKAKFELDKQKSDFEKERQQFLQQKMELEITKQLNTEGLPSNFAKYLMANEAETAMANIKEFKTLWTSALEMEVNKRLTGSTPKSGGSATMAYSIEDLKGMSIEDINKNWNKIK</sequence>
<feature type="coiled-coil region" evidence="1">
    <location>
        <begin position="63"/>
        <end position="120"/>
    </location>
</feature>
<evidence type="ECO:0008006" key="5">
    <source>
        <dbReference type="Google" id="ProtNLM"/>
    </source>
</evidence>
<feature type="compositionally biased region" description="Polar residues" evidence="2">
    <location>
        <begin position="14"/>
        <end position="27"/>
    </location>
</feature>
<dbReference type="STRING" id="1121331.SAMN02745248_00585"/>